<protein>
    <recommendedName>
        <fullName evidence="2">PiggyBac transposable element-derived protein domain-containing protein</fullName>
    </recommendedName>
</protein>
<evidence type="ECO:0000259" key="2">
    <source>
        <dbReference type="Pfam" id="PF13843"/>
    </source>
</evidence>
<evidence type="ECO:0000313" key="4">
    <source>
        <dbReference type="Proteomes" id="UP000008144"/>
    </source>
</evidence>
<dbReference type="Proteomes" id="UP000008144">
    <property type="component" value="Unassembled WGS sequence"/>
</dbReference>
<reference evidence="3" key="3">
    <citation type="submission" date="2025-09" db="UniProtKB">
        <authorList>
            <consortium name="Ensembl"/>
        </authorList>
    </citation>
    <scope>IDENTIFICATION</scope>
</reference>
<dbReference type="Pfam" id="PF13843">
    <property type="entry name" value="DDE_Tnp_1_7"/>
    <property type="match status" value="1"/>
</dbReference>
<proteinExistence type="predicted"/>
<organism evidence="3 4">
    <name type="scientific">Ciona intestinalis</name>
    <name type="common">Transparent sea squirt</name>
    <name type="synonym">Ascidia intestinalis</name>
    <dbReference type="NCBI Taxonomy" id="7719"/>
    <lineage>
        <taxon>Eukaryota</taxon>
        <taxon>Metazoa</taxon>
        <taxon>Chordata</taxon>
        <taxon>Tunicata</taxon>
        <taxon>Ascidiacea</taxon>
        <taxon>Phlebobranchia</taxon>
        <taxon>Cionidae</taxon>
        <taxon>Ciona</taxon>
    </lineage>
</organism>
<dbReference type="PANTHER" id="PTHR47272:SF1">
    <property type="entry name" value="PIGGYBAC TRANSPOSABLE ELEMENT-DERIVED PROTEIN 3-LIKE"/>
    <property type="match status" value="1"/>
</dbReference>
<evidence type="ECO:0000313" key="3">
    <source>
        <dbReference type="Ensembl" id="ENSCINP00000028719.2"/>
    </source>
</evidence>
<reference evidence="3" key="2">
    <citation type="submission" date="2025-08" db="UniProtKB">
        <authorList>
            <consortium name="Ensembl"/>
        </authorList>
    </citation>
    <scope>IDENTIFICATION</scope>
</reference>
<evidence type="ECO:0000256" key="1">
    <source>
        <dbReference type="SAM" id="MobiDB-lite"/>
    </source>
</evidence>
<dbReference type="HOGENOM" id="CLU_013052_2_0_1"/>
<reference evidence="4" key="1">
    <citation type="journal article" date="2002" name="Science">
        <title>The draft genome of Ciona intestinalis: insights into chordate and vertebrate origins.</title>
        <authorList>
            <person name="Dehal P."/>
            <person name="Satou Y."/>
            <person name="Campbell R.K."/>
            <person name="Chapman J."/>
            <person name="Degnan B."/>
            <person name="De Tomaso A."/>
            <person name="Davidson B."/>
            <person name="Di Gregorio A."/>
            <person name="Gelpke M."/>
            <person name="Goodstein D.M."/>
            <person name="Harafuji N."/>
            <person name="Hastings K.E."/>
            <person name="Ho I."/>
            <person name="Hotta K."/>
            <person name="Huang W."/>
            <person name="Kawashima T."/>
            <person name="Lemaire P."/>
            <person name="Martinez D."/>
            <person name="Meinertzhagen I.A."/>
            <person name="Necula S."/>
            <person name="Nonaka M."/>
            <person name="Putnam N."/>
            <person name="Rash S."/>
            <person name="Saiga H."/>
            <person name="Satake M."/>
            <person name="Terry A."/>
            <person name="Yamada L."/>
            <person name="Wang H.G."/>
            <person name="Awazu S."/>
            <person name="Azumi K."/>
            <person name="Boore J."/>
            <person name="Branno M."/>
            <person name="Chin-Bow S."/>
            <person name="DeSantis R."/>
            <person name="Doyle S."/>
            <person name="Francino P."/>
            <person name="Keys D.N."/>
            <person name="Haga S."/>
            <person name="Hayashi H."/>
            <person name="Hino K."/>
            <person name="Imai K.S."/>
            <person name="Inaba K."/>
            <person name="Kano S."/>
            <person name="Kobayashi K."/>
            <person name="Kobayashi M."/>
            <person name="Lee B.I."/>
            <person name="Makabe K.W."/>
            <person name="Manohar C."/>
            <person name="Matassi G."/>
            <person name="Medina M."/>
            <person name="Mochizuki Y."/>
            <person name="Mount S."/>
            <person name="Morishita T."/>
            <person name="Miura S."/>
            <person name="Nakayama A."/>
            <person name="Nishizaka S."/>
            <person name="Nomoto H."/>
            <person name="Ohta F."/>
            <person name="Oishi K."/>
            <person name="Rigoutsos I."/>
            <person name="Sano M."/>
            <person name="Sasaki A."/>
            <person name="Sasakura Y."/>
            <person name="Shoguchi E."/>
            <person name="Shin-i T."/>
            <person name="Spagnuolo A."/>
            <person name="Stainier D."/>
            <person name="Suzuki M.M."/>
            <person name="Tassy O."/>
            <person name="Takatori N."/>
            <person name="Tokuoka M."/>
            <person name="Yagi K."/>
            <person name="Yoshizaki F."/>
            <person name="Wada S."/>
            <person name="Zhang C."/>
            <person name="Hyatt P.D."/>
            <person name="Larimer F."/>
            <person name="Detter C."/>
            <person name="Doggett N."/>
            <person name="Glavina T."/>
            <person name="Hawkins T."/>
            <person name="Richardson P."/>
            <person name="Lucas S."/>
            <person name="Kohara Y."/>
            <person name="Levine M."/>
            <person name="Satoh N."/>
            <person name="Rokhsar D.S."/>
        </authorList>
    </citation>
    <scope>NUCLEOTIDE SEQUENCE [LARGE SCALE GENOMIC DNA]</scope>
</reference>
<dbReference type="Ensembl" id="ENSCINT00000028965.2">
    <property type="protein sequence ID" value="ENSCINP00000028719.2"/>
    <property type="gene ID" value="ENSCING00000016651.2"/>
</dbReference>
<dbReference type="InterPro" id="IPR029526">
    <property type="entry name" value="PGBD"/>
</dbReference>
<dbReference type="AlphaFoldDB" id="F6PK16"/>
<name>F6PK16_CIOIN</name>
<dbReference type="GeneTree" id="ENSGT00940000165893"/>
<feature type="region of interest" description="Disordered" evidence="1">
    <location>
        <begin position="379"/>
        <end position="406"/>
    </location>
</feature>
<feature type="domain" description="PiggyBac transposable element-derived protein" evidence="2">
    <location>
        <begin position="1"/>
        <end position="341"/>
    </location>
</feature>
<accession>F6PK16</accession>
<sequence>SPITYFMQFFPESLIRTIVEQTNLYSTQKIGVSINTNYSEICMFIAIQIKMSILHLPSYLMYWSKEMRFPPIADSISLKRYQKLRRFLHFVDNSTFNSDNSQTNFLKYNQSWMQSEQSHSVDEQIIPAKTKYSKFRQYNPKKPVKWGFKNMVRADSSGFIYGGKDSKQLALSDDATHLQKSAQTVVKLCQHLPVKQNHQLFFDNWFTTLDLLIYLKEIGINACGTIRGNEDLKKNGRGAVDFRSDFNSGILVTKWYDNNAVHIGSNFVGIEPMSTIDRWSSEIKEKVPIQCPQIITMYNKGMGGVDLADMLISLYRTEVKTRRWYIKIFWHCIDIAKVNAWLLYRRHCNEMSISKKSQRTLLNFVVDISDNLLYRNSCSTPTRGRPSNKRKLENDTLPGKKPFTPTPNEILRFDQISHWPEPRSQRGRCRLCKSGYSQIYCSKCHVCLCLKSSNNCFKEFHCK</sequence>
<keyword evidence="4" id="KW-1185">Reference proteome</keyword>
<dbReference type="PANTHER" id="PTHR47272">
    <property type="entry name" value="DDE_TNP_1_7 DOMAIN-CONTAINING PROTEIN"/>
    <property type="match status" value="1"/>
</dbReference>